<evidence type="ECO:0000259" key="2">
    <source>
        <dbReference type="Pfam" id="PF06259"/>
    </source>
</evidence>
<keyword evidence="1" id="KW-0732">Signal</keyword>
<evidence type="ECO:0000313" key="4">
    <source>
        <dbReference type="Proteomes" id="UP000248889"/>
    </source>
</evidence>
<dbReference type="Proteomes" id="UP000248889">
    <property type="component" value="Unassembled WGS sequence"/>
</dbReference>
<dbReference type="PROSITE" id="PS51318">
    <property type="entry name" value="TAT"/>
    <property type="match status" value="1"/>
</dbReference>
<sequence length="328" mass="33556">MASRPNVVRRLRRGLLAAVVAASVAVPLAGAAGPTAVPAPPPAALGPLTAGGTAAELTHRYQANRTDIVAAERQAKQYDDRQRAATLAELAQPSRHFLSFDGRDGGRTVEVFGDLATARTVAVLVPGSDTNLGTYDRFAAGAQALEQQLGGDAAHAAVVAWLGYATPDTVSPVVLTDGRADEAAPQLQGFVRQLQAFRPAARTSVVCHSYGSTVCARAASGLDVADLVLYGSPGVGSDIGNVSGLHTKATVWAGRAANDWVENVPHLRFPVLFTTLGLGTDPVTPGFGAHLFAAGTGGHSDYLKPGSVPLRSIAAIVSGAADGDRTGA</sequence>
<protein>
    <recommendedName>
        <fullName evidence="2">DUF1023 domain-containing protein</fullName>
    </recommendedName>
</protein>
<feature type="domain" description="DUF1023" evidence="2">
    <location>
        <begin position="101"/>
        <end position="267"/>
    </location>
</feature>
<organism evidence="3 4">
    <name type="scientific">Streptacidiphilus pinicola</name>
    <dbReference type="NCBI Taxonomy" id="2219663"/>
    <lineage>
        <taxon>Bacteria</taxon>
        <taxon>Bacillati</taxon>
        <taxon>Actinomycetota</taxon>
        <taxon>Actinomycetes</taxon>
        <taxon>Kitasatosporales</taxon>
        <taxon>Streptomycetaceae</taxon>
        <taxon>Streptacidiphilus</taxon>
    </lineage>
</organism>
<dbReference type="InterPro" id="IPR010427">
    <property type="entry name" value="DUF1023"/>
</dbReference>
<dbReference type="InterPro" id="IPR006311">
    <property type="entry name" value="TAT_signal"/>
</dbReference>
<reference evidence="3 4" key="1">
    <citation type="submission" date="2018-06" db="EMBL/GenBank/DDBJ databases">
        <title>Streptacidiphilus pinicola sp. nov., isolated from pine grove soil.</title>
        <authorList>
            <person name="Roh S.G."/>
            <person name="Park S."/>
            <person name="Kim M.-K."/>
            <person name="Yun B.-R."/>
            <person name="Park J."/>
            <person name="Kim M.J."/>
            <person name="Kim Y.S."/>
            <person name="Kim S.B."/>
        </authorList>
    </citation>
    <scope>NUCLEOTIDE SEQUENCE [LARGE SCALE GENOMIC DNA]</scope>
    <source>
        <strain evidence="3 4">MMS16-CNU450</strain>
    </source>
</reference>
<evidence type="ECO:0000313" key="3">
    <source>
        <dbReference type="EMBL" id="RAG81779.1"/>
    </source>
</evidence>
<dbReference type="SUPFAM" id="SSF53474">
    <property type="entry name" value="alpha/beta-Hydrolases"/>
    <property type="match status" value="1"/>
</dbReference>
<name>A0A2X0K2I8_9ACTN</name>
<gene>
    <name evidence="3" type="ORF">DN069_30985</name>
</gene>
<dbReference type="Gene3D" id="3.40.50.1820">
    <property type="entry name" value="alpha/beta hydrolase"/>
    <property type="match status" value="1"/>
</dbReference>
<dbReference type="EMBL" id="QKYN01000138">
    <property type="protein sequence ID" value="RAG81779.1"/>
    <property type="molecule type" value="Genomic_DNA"/>
</dbReference>
<accession>A0A2X0K2I8</accession>
<dbReference type="AlphaFoldDB" id="A0A2X0K2I8"/>
<feature type="signal peptide" evidence="1">
    <location>
        <begin position="1"/>
        <end position="31"/>
    </location>
</feature>
<dbReference type="Pfam" id="PF06259">
    <property type="entry name" value="Abhydrolase_8"/>
    <property type="match status" value="1"/>
</dbReference>
<dbReference type="InterPro" id="IPR029058">
    <property type="entry name" value="AB_hydrolase_fold"/>
</dbReference>
<keyword evidence="4" id="KW-1185">Reference proteome</keyword>
<feature type="chain" id="PRO_5016176865" description="DUF1023 domain-containing protein" evidence="1">
    <location>
        <begin position="32"/>
        <end position="328"/>
    </location>
</feature>
<proteinExistence type="predicted"/>
<dbReference type="RefSeq" id="WP_111506556.1">
    <property type="nucleotide sequence ID" value="NZ_QKYN01000138.1"/>
</dbReference>
<comment type="caution">
    <text evidence="3">The sequence shown here is derived from an EMBL/GenBank/DDBJ whole genome shotgun (WGS) entry which is preliminary data.</text>
</comment>
<dbReference type="OrthoDB" id="5170249at2"/>
<evidence type="ECO:0000256" key="1">
    <source>
        <dbReference type="SAM" id="SignalP"/>
    </source>
</evidence>